<evidence type="ECO:0000256" key="1">
    <source>
        <dbReference type="ARBA" id="ARBA00004141"/>
    </source>
</evidence>
<reference evidence="9 10" key="1">
    <citation type="journal article" date="2014" name="BMC Genomics">
        <title>Comparative genome sequencing reveals chemotype-specific gene clusters in the toxigenic black mold Stachybotrys.</title>
        <authorList>
            <person name="Semeiks J."/>
            <person name="Borek D."/>
            <person name="Otwinowski Z."/>
            <person name="Grishin N.V."/>
        </authorList>
    </citation>
    <scope>NUCLEOTIDE SEQUENCE [LARGE SCALE GENOMIC DNA]</scope>
    <source>
        <strain evidence="9 10">IBT 40285</strain>
    </source>
</reference>
<keyword evidence="3 7" id="KW-1133">Transmembrane helix</keyword>
<dbReference type="GO" id="GO:0016020">
    <property type="term" value="C:membrane"/>
    <property type="evidence" value="ECO:0007669"/>
    <property type="project" value="UniProtKB-SubCell"/>
</dbReference>
<feature type="compositionally biased region" description="Low complexity" evidence="6">
    <location>
        <begin position="320"/>
        <end position="332"/>
    </location>
</feature>
<dbReference type="Pfam" id="PF20684">
    <property type="entry name" value="Fung_rhodopsin"/>
    <property type="match status" value="1"/>
</dbReference>
<feature type="domain" description="Rhodopsin" evidence="8">
    <location>
        <begin position="32"/>
        <end position="275"/>
    </location>
</feature>
<dbReference type="InterPro" id="IPR049326">
    <property type="entry name" value="Rhodopsin_dom_fungi"/>
</dbReference>
<feature type="transmembrane region" description="Helical" evidence="7">
    <location>
        <begin position="48"/>
        <end position="68"/>
    </location>
</feature>
<feature type="transmembrane region" description="Helical" evidence="7">
    <location>
        <begin position="192"/>
        <end position="213"/>
    </location>
</feature>
<dbReference type="InParanoid" id="A0A084QHA9"/>
<dbReference type="EMBL" id="KL660741">
    <property type="protein sequence ID" value="KFA63344.1"/>
    <property type="molecule type" value="Genomic_DNA"/>
</dbReference>
<evidence type="ECO:0000256" key="3">
    <source>
        <dbReference type="ARBA" id="ARBA00022989"/>
    </source>
</evidence>
<gene>
    <name evidence="9" type="ORF">S40285_01815</name>
</gene>
<dbReference type="Proteomes" id="UP000028524">
    <property type="component" value="Unassembled WGS sequence"/>
</dbReference>
<evidence type="ECO:0000256" key="2">
    <source>
        <dbReference type="ARBA" id="ARBA00022692"/>
    </source>
</evidence>
<evidence type="ECO:0000259" key="8">
    <source>
        <dbReference type="Pfam" id="PF20684"/>
    </source>
</evidence>
<evidence type="ECO:0000313" key="10">
    <source>
        <dbReference type="Proteomes" id="UP000028524"/>
    </source>
</evidence>
<feature type="transmembrane region" description="Helical" evidence="7">
    <location>
        <begin position="112"/>
        <end position="131"/>
    </location>
</feature>
<feature type="transmembrane region" description="Helical" evidence="7">
    <location>
        <begin position="143"/>
        <end position="161"/>
    </location>
</feature>
<dbReference type="PANTHER" id="PTHR33048">
    <property type="entry name" value="PTH11-LIKE INTEGRAL MEMBRANE PROTEIN (AFU_ORTHOLOGUE AFUA_5G11245)"/>
    <property type="match status" value="1"/>
</dbReference>
<proteinExistence type="inferred from homology"/>
<keyword evidence="2 7" id="KW-0812">Transmembrane</keyword>
<dbReference type="OMA" id="YAMFLWC"/>
<sequence length="352" mass="38772">MPLTAAVSFDIASAALCTALILARIVYRLLFRCKVHTTCHRRWRIDDAYMAFALLPLLGRTITITTSFRLNPSHSSAPVTAAQAAAAGLTVEAMTAHRIDALRLVLPARICYALFLWSLKLSLLCFYARFVDIIDWGHTAVRVLRGLIIATFVAILIVTLAECRPLHLAWQLAPPEQRHSCARGLGNLLTMAVSNIVTDLALIILPFPILRLVRLDRRSKIQLTILFGIGLLVVVITILRIPLILVSSISQRSRSMWASIEILCACIVANTSFFYALVKDCQGRHDRTINKAASPFVPQAGFYLQNLPSSSRQVDMPNTPASSLPSEPPSSAKQCSHASDRAFYSRASRGLV</sequence>
<feature type="transmembrane region" description="Helical" evidence="7">
    <location>
        <begin position="6"/>
        <end position="27"/>
    </location>
</feature>
<dbReference type="AlphaFoldDB" id="A0A084QHA9"/>
<comment type="subcellular location">
    <subcellularLocation>
        <location evidence="1">Membrane</location>
        <topology evidence="1">Multi-pass membrane protein</topology>
    </subcellularLocation>
</comment>
<evidence type="ECO:0000256" key="5">
    <source>
        <dbReference type="ARBA" id="ARBA00038359"/>
    </source>
</evidence>
<evidence type="ECO:0000256" key="6">
    <source>
        <dbReference type="SAM" id="MobiDB-lite"/>
    </source>
</evidence>
<dbReference type="HOGENOM" id="CLU_069442_0_0_1"/>
<protein>
    <recommendedName>
        <fullName evidence="8">Rhodopsin domain-containing protein</fullName>
    </recommendedName>
</protein>
<evidence type="ECO:0000256" key="4">
    <source>
        <dbReference type="ARBA" id="ARBA00023136"/>
    </source>
</evidence>
<name>A0A084QHA9_STAC4</name>
<dbReference type="InterPro" id="IPR052337">
    <property type="entry name" value="SAT4-like"/>
</dbReference>
<keyword evidence="10" id="KW-1185">Reference proteome</keyword>
<evidence type="ECO:0000256" key="7">
    <source>
        <dbReference type="SAM" id="Phobius"/>
    </source>
</evidence>
<accession>A0A084QHA9</accession>
<organism evidence="9 10">
    <name type="scientific">Stachybotrys chlorohalonatus (strain IBT 40285)</name>
    <dbReference type="NCBI Taxonomy" id="1283841"/>
    <lineage>
        <taxon>Eukaryota</taxon>
        <taxon>Fungi</taxon>
        <taxon>Dikarya</taxon>
        <taxon>Ascomycota</taxon>
        <taxon>Pezizomycotina</taxon>
        <taxon>Sordariomycetes</taxon>
        <taxon>Hypocreomycetidae</taxon>
        <taxon>Hypocreales</taxon>
        <taxon>Stachybotryaceae</taxon>
        <taxon>Stachybotrys</taxon>
    </lineage>
</organism>
<comment type="similarity">
    <text evidence="5">Belongs to the SAT4 family.</text>
</comment>
<feature type="transmembrane region" description="Helical" evidence="7">
    <location>
        <begin position="225"/>
        <end position="245"/>
    </location>
</feature>
<evidence type="ECO:0000313" key="9">
    <source>
        <dbReference type="EMBL" id="KFA63344.1"/>
    </source>
</evidence>
<dbReference type="PANTHER" id="PTHR33048:SF19">
    <property type="entry name" value="MEMBRANE PROTEIN PTH11-LIKE, PUTATIVE (AFU_ORTHOLOGUE AFUA_1G14080)-RELATED"/>
    <property type="match status" value="1"/>
</dbReference>
<dbReference type="OrthoDB" id="2988756at2759"/>
<feature type="transmembrane region" description="Helical" evidence="7">
    <location>
        <begin position="257"/>
        <end position="278"/>
    </location>
</feature>
<keyword evidence="4 7" id="KW-0472">Membrane</keyword>
<feature type="region of interest" description="Disordered" evidence="6">
    <location>
        <begin position="313"/>
        <end position="352"/>
    </location>
</feature>